<feature type="binding site" evidence="16">
    <location>
        <position position="116"/>
    </location>
    <ligand>
        <name>K(+)</name>
        <dbReference type="ChEBI" id="CHEBI:29103"/>
    </ligand>
</feature>
<feature type="binding site" evidence="16">
    <location>
        <position position="86"/>
    </location>
    <ligand>
        <name>substrate</name>
    </ligand>
</feature>
<feature type="binding site" evidence="16">
    <location>
        <position position="119"/>
    </location>
    <ligand>
        <name>ATP</name>
        <dbReference type="ChEBI" id="CHEBI:30616"/>
    </ligand>
</feature>
<name>A0A1B8TZJ8_9FLAO</name>
<evidence type="ECO:0000256" key="8">
    <source>
        <dbReference type="ARBA" id="ARBA00022679"/>
    </source>
</evidence>
<accession>A0A1B8TZJ8</accession>
<comment type="similarity">
    <text evidence="14 16">Belongs to the type III pantothenate kinase family.</text>
</comment>
<feature type="active site" description="Proton acceptor" evidence="16">
    <location>
        <position position="95"/>
    </location>
</feature>
<evidence type="ECO:0000256" key="7">
    <source>
        <dbReference type="ARBA" id="ARBA00022490"/>
    </source>
</evidence>
<evidence type="ECO:0000256" key="6">
    <source>
        <dbReference type="ARBA" id="ARBA00012102"/>
    </source>
</evidence>
<keyword evidence="12 16" id="KW-0630">Potassium</keyword>
<comment type="pathway">
    <text evidence="4 16">Cofactor biosynthesis; coenzyme A biosynthesis; CoA from (R)-pantothenate: step 1/5.</text>
</comment>
<evidence type="ECO:0000256" key="9">
    <source>
        <dbReference type="ARBA" id="ARBA00022741"/>
    </source>
</evidence>
<dbReference type="InterPro" id="IPR043129">
    <property type="entry name" value="ATPase_NBD"/>
</dbReference>
<keyword evidence="18" id="KW-1185">Reference proteome</keyword>
<evidence type="ECO:0000256" key="5">
    <source>
        <dbReference type="ARBA" id="ARBA00011738"/>
    </source>
</evidence>
<dbReference type="EC" id="2.7.1.33" evidence="6 16"/>
<dbReference type="GO" id="GO:0005524">
    <property type="term" value="F:ATP binding"/>
    <property type="evidence" value="ECO:0007669"/>
    <property type="project" value="UniProtKB-UniRule"/>
</dbReference>
<evidence type="ECO:0000256" key="1">
    <source>
        <dbReference type="ARBA" id="ARBA00001206"/>
    </source>
</evidence>
<evidence type="ECO:0000313" key="18">
    <source>
        <dbReference type="Proteomes" id="UP000092584"/>
    </source>
</evidence>
<comment type="catalytic activity">
    <reaction evidence="1 16">
        <text>(R)-pantothenate + ATP = (R)-4'-phosphopantothenate + ADP + H(+)</text>
        <dbReference type="Rhea" id="RHEA:16373"/>
        <dbReference type="ChEBI" id="CHEBI:10986"/>
        <dbReference type="ChEBI" id="CHEBI:15378"/>
        <dbReference type="ChEBI" id="CHEBI:29032"/>
        <dbReference type="ChEBI" id="CHEBI:30616"/>
        <dbReference type="ChEBI" id="CHEBI:456216"/>
        <dbReference type="EC" id="2.7.1.33"/>
    </reaction>
</comment>
<evidence type="ECO:0000256" key="4">
    <source>
        <dbReference type="ARBA" id="ARBA00005225"/>
    </source>
</evidence>
<keyword evidence="7 16" id="KW-0963">Cytoplasm</keyword>
<comment type="subunit">
    <text evidence="5 16">Homodimer.</text>
</comment>
<dbReference type="UniPathway" id="UPA00241">
    <property type="reaction ID" value="UER00352"/>
</dbReference>
<dbReference type="PANTHER" id="PTHR34265:SF1">
    <property type="entry name" value="TYPE III PANTOTHENATE KINASE"/>
    <property type="match status" value="1"/>
</dbReference>
<dbReference type="NCBIfam" id="TIGR00671">
    <property type="entry name" value="baf"/>
    <property type="match status" value="1"/>
</dbReference>
<organism evidence="17 18">
    <name type="scientific">Polaribacter vadi</name>
    <dbReference type="NCBI Taxonomy" id="1774273"/>
    <lineage>
        <taxon>Bacteria</taxon>
        <taxon>Pseudomonadati</taxon>
        <taxon>Bacteroidota</taxon>
        <taxon>Flavobacteriia</taxon>
        <taxon>Flavobacteriales</taxon>
        <taxon>Flavobacteriaceae</taxon>
    </lineage>
</organism>
<dbReference type="SUPFAM" id="SSF53067">
    <property type="entry name" value="Actin-like ATPase domain"/>
    <property type="match status" value="2"/>
</dbReference>
<sequence>MNLIIDVGNTRVKVAVFEEDTIVDFVVFDKIKIVSEIKKIIKKYNITAAIASSVALLSAKKIEKLQSFVEIMFVSSNLEIPFKNLYATPTTLGVDRIALVFGAFIKYPKKNVLIIDAGTCITFDFLTKNGEYLGGAISPGVEMRYKSLHKFTSKLPLLPINKPENFVGNSTKESINSGVVNGVIQEIEGVINQYEKKYLDLTVVLTGGDTNFLSKQLKSSIFANQNFLLEGLNEILIFNKSK</sequence>
<protein>
    <recommendedName>
        <fullName evidence="15 16">Type III pantothenate kinase</fullName>
        <ecNumber evidence="6 16">2.7.1.33</ecNumber>
    </recommendedName>
    <alternativeName>
        <fullName evidence="16">PanK-III</fullName>
    </alternativeName>
    <alternativeName>
        <fullName evidence="16">Pantothenic acid kinase</fullName>
    </alternativeName>
</protein>
<keyword evidence="9 16" id="KW-0547">Nucleotide-binding</keyword>
<dbReference type="KEGG" id="pob:LPB03_06405"/>
<comment type="function">
    <text evidence="16">Catalyzes the phosphorylation of pantothenate (Pan), the first step in CoA biosynthesis.</text>
</comment>
<keyword evidence="11 16" id="KW-0067">ATP-binding</keyword>
<evidence type="ECO:0000256" key="15">
    <source>
        <dbReference type="ARBA" id="ARBA00040883"/>
    </source>
</evidence>
<dbReference type="NCBIfam" id="NF009853">
    <property type="entry name" value="PRK13320.1-5"/>
    <property type="match status" value="1"/>
</dbReference>
<keyword evidence="8 16" id="KW-0808">Transferase</keyword>
<dbReference type="CDD" id="cd24015">
    <property type="entry name" value="ASKHA_NBD_PanK-III"/>
    <property type="match status" value="1"/>
</dbReference>
<evidence type="ECO:0000256" key="11">
    <source>
        <dbReference type="ARBA" id="ARBA00022840"/>
    </source>
</evidence>
<comment type="cofactor">
    <cofactor evidence="2">
        <name>K(+)</name>
        <dbReference type="ChEBI" id="CHEBI:29103"/>
    </cofactor>
</comment>
<dbReference type="GO" id="GO:0046872">
    <property type="term" value="F:metal ion binding"/>
    <property type="evidence" value="ECO:0007669"/>
    <property type="project" value="UniProtKB-KW"/>
</dbReference>
<dbReference type="Gene3D" id="3.30.420.40">
    <property type="match status" value="2"/>
</dbReference>
<keyword evidence="16" id="KW-0479">Metal-binding</keyword>
<dbReference type="GO" id="GO:0015937">
    <property type="term" value="P:coenzyme A biosynthetic process"/>
    <property type="evidence" value="ECO:0007669"/>
    <property type="project" value="UniProtKB-UniRule"/>
</dbReference>
<comment type="cofactor">
    <cofactor evidence="16">
        <name>NH4(+)</name>
        <dbReference type="ChEBI" id="CHEBI:28938"/>
    </cofactor>
    <cofactor evidence="16">
        <name>K(+)</name>
        <dbReference type="ChEBI" id="CHEBI:29103"/>
    </cofactor>
    <text evidence="16">A monovalent cation. Ammonium or potassium.</text>
</comment>
<evidence type="ECO:0000256" key="2">
    <source>
        <dbReference type="ARBA" id="ARBA00001958"/>
    </source>
</evidence>
<keyword evidence="10 16" id="KW-0418">Kinase</keyword>
<dbReference type="GO" id="GO:0005737">
    <property type="term" value="C:cytoplasm"/>
    <property type="evidence" value="ECO:0007669"/>
    <property type="project" value="UniProtKB-SubCell"/>
</dbReference>
<dbReference type="STRING" id="1774273.LPB03_06405"/>
<reference evidence="18" key="1">
    <citation type="submission" date="2016-02" db="EMBL/GenBank/DDBJ databases">
        <authorList>
            <person name="Shin S.-K."/>
            <person name="Yi H."/>
            <person name="Kim E."/>
        </authorList>
    </citation>
    <scope>NUCLEOTIDE SEQUENCE [LARGE SCALE GENOMIC DNA]</scope>
    <source>
        <strain evidence="18">LPB0003</strain>
    </source>
</reference>
<comment type="subcellular location">
    <subcellularLocation>
        <location evidence="3 16">Cytoplasm</location>
    </subcellularLocation>
</comment>
<dbReference type="PANTHER" id="PTHR34265">
    <property type="entry name" value="TYPE III PANTOTHENATE KINASE"/>
    <property type="match status" value="1"/>
</dbReference>
<dbReference type="GO" id="GO:0004594">
    <property type="term" value="F:pantothenate kinase activity"/>
    <property type="evidence" value="ECO:0007669"/>
    <property type="project" value="UniProtKB-UniRule"/>
</dbReference>
<evidence type="ECO:0000256" key="10">
    <source>
        <dbReference type="ARBA" id="ARBA00022777"/>
    </source>
</evidence>
<gene>
    <name evidence="16" type="primary">coaX</name>
    <name evidence="17" type="ORF">LPB3_06085</name>
</gene>
<keyword evidence="13 16" id="KW-0173">Coenzyme A biosynthesis</keyword>
<dbReference type="OrthoDB" id="9804707at2"/>
<evidence type="ECO:0000256" key="13">
    <source>
        <dbReference type="ARBA" id="ARBA00022993"/>
    </source>
</evidence>
<dbReference type="AlphaFoldDB" id="A0A1B8TZJ8"/>
<dbReference type="Pfam" id="PF03309">
    <property type="entry name" value="Pan_kinase"/>
    <property type="match status" value="1"/>
</dbReference>
<feature type="binding site" evidence="16">
    <location>
        <begin position="6"/>
        <end position="13"/>
    </location>
    <ligand>
        <name>ATP</name>
        <dbReference type="ChEBI" id="CHEBI:30616"/>
    </ligand>
</feature>
<proteinExistence type="inferred from homology"/>
<dbReference type="Proteomes" id="UP000092584">
    <property type="component" value="Unassembled WGS sequence"/>
</dbReference>
<evidence type="ECO:0000256" key="12">
    <source>
        <dbReference type="ARBA" id="ARBA00022958"/>
    </source>
</evidence>
<dbReference type="InterPro" id="IPR004619">
    <property type="entry name" value="Type_III_PanK"/>
</dbReference>
<dbReference type="EMBL" id="LSFM01000021">
    <property type="protein sequence ID" value="OBY64959.1"/>
    <property type="molecule type" value="Genomic_DNA"/>
</dbReference>
<evidence type="ECO:0000256" key="14">
    <source>
        <dbReference type="ARBA" id="ARBA00038036"/>
    </source>
</evidence>
<feature type="binding site" evidence="16">
    <location>
        <position position="171"/>
    </location>
    <ligand>
        <name>substrate</name>
    </ligand>
</feature>
<dbReference type="HAMAP" id="MF_01274">
    <property type="entry name" value="Pantothen_kinase_3"/>
    <property type="match status" value="1"/>
</dbReference>
<dbReference type="RefSeq" id="WP_065318712.1">
    <property type="nucleotide sequence ID" value="NZ_CP017477.1"/>
</dbReference>
<comment type="caution">
    <text evidence="17">The sequence shown here is derived from an EMBL/GenBank/DDBJ whole genome shotgun (WGS) entry which is preliminary data.</text>
</comment>
<evidence type="ECO:0000256" key="3">
    <source>
        <dbReference type="ARBA" id="ARBA00004496"/>
    </source>
</evidence>
<feature type="binding site" evidence="16">
    <location>
        <begin position="93"/>
        <end position="96"/>
    </location>
    <ligand>
        <name>substrate</name>
    </ligand>
</feature>
<evidence type="ECO:0000256" key="16">
    <source>
        <dbReference type="HAMAP-Rule" id="MF_01274"/>
    </source>
</evidence>
<evidence type="ECO:0000313" key="17">
    <source>
        <dbReference type="EMBL" id="OBY64959.1"/>
    </source>
</evidence>